<dbReference type="GO" id="GO:0034364">
    <property type="term" value="C:high-density lipoprotein particle"/>
    <property type="evidence" value="ECO:0007669"/>
    <property type="project" value="UniProtKB-UniRule"/>
</dbReference>
<dbReference type="Pfam" id="PF00277">
    <property type="entry name" value="SAA"/>
    <property type="match status" value="1"/>
</dbReference>
<dbReference type="SMART" id="SM00197">
    <property type="entry name" value="SAA"/>
    <property type="match status" value="1"/>
</dbReference>
<comment type="similarity">
    <text evidence="1 2">Belongs to the SAA family.</text>
</comment>
<dbReference type="Gene3D" id="1.10.132.110">
    <property type="entry name" value="Serum amyloid A protein"/>
    <property type="match status" value="1"/>
</dbReference>
<evidence type="ECO:0000313" key="5">
    <source>
        <dbReference type="Proteomes" id="UP000770717"/>
    </source>
</evidence>
<proteinExistence type="inferred from homology"/>
<dbReference type="PANTHER" id="PTHR23424:SF29">
    <property type="entry name" value="SERUM AMYLOID A PROTEIN"/>
    <property type="match status" value="1"/>
</dbReference>
<dbReference type="PANTHER" id="PTHR23424">
    <property type="entry name" value="SERUM AMYLOID A"/>
    <property type="match status" value="1"/>
</dbReference>
<evidence type="ECO:0000313" key="4">
    <source>
        <dbReference type="EMBL" id="KAG9468001.1"/>
    </source>
</evidence>
<protein>
    <recommendedName>
        <fullName evidence="2">Serum amyloid A protein</fullName>
    </recommendedName>
</protein>
<keyword evidence="2" id="KW-0345">HDL</keyword>
<accession>A0A8J6EFC9</accession>
<dbReference type="PRINTS" id="PR00306">
    <property type="entry name" value="SERUMAMYLOID"/>
</dbReference>
<dbReference type="InterPro" id="IPR052464">
    <property type="entry name" value="Synovial_Prolif_Regulator"/>
</dbReference>
<evidence type="ECO:0000256" key="3">
    <source>
        <dbReference type="SAM" id="MobiDB-lite"/>
    </source>
</evidence>
<gene>
    <name evidence="4" type="ORF">GDO78_013902</name>
</gene>
<sequence>QLLGVTHKDWVTHIQTYTRSLDMARAYMDMLDANYKDSDKYFHARGNYDAAQRGSGGAWAAKLISDARESIQTGVSGQGAEDRAADQEANEWGRSGGDPNRYRPRGLPDKY</sequence>
<dbReference type="GO" id="GO:0006953">
    <property type="term" value="P:acute-phase response"/>
    <property type="evidence" value="ECO:0007669"/>
    <property type="project" value="UniProtKB-UniRule"/>
</dbReference>
<comment type="function">
    <text evidence="2">Major acute phase reactant. Apolipoprotein of the HDL complex.</text>
</comment>
<feature type="non-terminal residue" evidence="4">
    <location>
        <position position="111"/>
    </location>
</feature>
<evidence type="ECO:0000256" key="1">
    <source>
        <dbReference type="ARBA" id="ARBA00007745"/>
    </source>
</evidence>
<keyword evidence="5" id="KW-1185">Reference proteome</keyword>
<comment type="caution">
    <text evidence="4">The sequence shown here is derived from an EMBL/GenBank/DDBJ whole genome shotgun (WGS) entry which is preliminary data.</text>
</comment>
<keyword evidence="2" id="KW-0011">Acute phase</keyword>
<dbReference type="FunFam" id="1.10.132.110:FF:000001">
    <property type="entry name" value="Serum amyloid A protein"/>
    <property type="match status" value="1"/>
</dbReference>
<dbReference type="InterPro" id="IPR000096">
    <property type="entry name" value="Serum_amyloid_A"/>
</dbReference>
<dbReference type="EMBL" id="WNTK01001089">
    <property type="protein sequence ID" value="KAG9468001.1"/>
    <property type="molecule type" value="Genomic_DNA"/>
</dbReference>
<organism evidence="4 5">
    <name type="scientific">Eleutherodactylus coqui</name>
    <name type="common">Puerto Rican coqui</name>
    <dbReference type="NCBI Taxonomy" id="57060"/>
    <lineage>
        <taxon>Eukaryota</taxon>
        <taxon>Metazoa</taxon>
        <taxon>Chordata</taxon>
        <taxon>Craniata</taxon>
        <taxon>Vertebrata</taxon>
        <taxon>Euteleostomi</taxon>
        <taxon>Amphibia</taxon>
        <taxon>Batrachia</taxon>
        <taxon>Anura</taxon>
        <taxon>Neobatrachia</taxon>
        <taxon>Hyloidea</taxon>
        <taxon>Eleutherodactylidae</taxon>
        <taxon>Eleutherodactylinae</taxon>
        <taxon>Eleutherodactylus</taxon>
        <taxon>Eleutherodactylus</taxon>
    </lineage>
</organism>
<reference evidence="4" key="1">
    <citation type="thesis" date="2020" institute="ProQuest LLC" country="789 East Eisenhower Parkway, Ann Arbor, MI, USA">
        <title>Comparative Genomics and Chromosome Evolution.</title>
        <authorList>
            <person name="Mudd A.B."/>
        </authorList>
    </citation>
    <scope>NUCLEOTIDE SEQUENCE</scope>
    <source>
        <strain evidence="4">HN-11 Male</strain>
        <tissue evidence="4">Kidney and liver</tissue>
    </source>
</reference>
<name>A0A8J6EFC9_ELECQ</name>
<dbReference type="Proteomes" id="UP000770717">
    <property type="component" value="Unassembled WGS sequence"/>
</dbReference>
<feature type="region of interest" description="Disordered" evidence="3">
    <location>
        <begin position="72"/>
        <end position="111"/>
    </location>
</feature>
<dbReference type="PROSITE" id="PS00992">
    <property type="entry name" value="SAA"/>
    <property type="match status" value="1"/>
</dbReference>
<dbReference type="OrthoDB" id="6112826at2759"/>
<evidence type="ECO:0000256" key="2">
    <source>
        <dbReference type="RuleBase" id="RU000539"/>
    </source>
</evidence>
<dbReference type="AlphaFoldDB" id="A0A8J6EFC9"/>